<dbReference type="PROSITE" id="PS50885">
    <property type="entry name" value="HAMP"/>
    <property type="match status" value="1"/>
</dbReference>
<evidence type="ECO:0000259" key="12">
    <source>
        <dbReference type="PROSITE" id="PS50111"/>
    </source>
</evidence>
<evidence type="ECO:0000256" key="11">
    <source>
        <dbReference type="SAM" id="Phobius"/>
    </source>
</evidence>
<proteinExistence type="inferred from homology"/>
<dbReference type="InterPro" id="IPR004089">
    <property type="entry name" value="MCPsignal_dom"/>
</dbReference>
<evidence type="ECO:0000256" key="5">
    <source>
        <dbReference type="ARBA" id="ARBA00022989"/>
    </source>
</evidence>
<dbReference type="InterPro" id="IPR003660">
    <property type="entry name" value="HAMP_dom"/>
</dbReference>
<dbReference type="PANTHER" id="PTHR32089">
    <property type="entry name" value="METHYL-ACCEPTING CHEMOTAXIS PROTEIN MCPB"/>
    <property type="match status" value="1"/>
</dbReference>
<feature type="transmembrane region" description="Helical" evidence="11">
    <location>
        <begin position="299"/>
        <end position="322"/>
    </location>
</feature>
<dbReference type="OrthoDB" id="2489132at2"/>
<reference evidence="14 15" key="1">
    <citation type="submission" date="2015-12" db="EMBL/GenBank/DDBJ databases">
        <authorList>
            <person name="Shamseldin A."/>
            <person name="Moawad H."/>
            <person name="Abd El-Rahim W.M."/>
            <person name="Sadowsky M.J."/>
        </authorList>
    </citation>
    <scope>NUCLEOTIDE SEQUENCE [LARGE SCALE GENOMIC DNA]</scope>
    <source>
        <strain evidence="14 15">D7</strain>
    </source>
</reference>
<keyword evidence="6 11" id="KW-0472">Membrane</keyword>
<keyword evidence="2" id="KW-1003">Cell membrane</keyword>
<keyword evidence="7 9" id="KW-0807">Transducer</keyword>
<evidence type="ECO:0008006" key="16">
    <source>
        <dbReference type="Google" id="ProtNLM"/>
    </source>
</evidence>
<dbReference type="EMBL" id="CP014323">
    <property type="protein sequence ID" value="AMJ99575.1"/>
    <property type="molecule type" value="Genomic_DNA"/>
</dbReference>
<evidence type="ECO:0000256" key="8">
    <source>
        <dbReference type="ARBA" id="ARBA00029447"/>
    </source>
</evidence>
<dbReference type="InterPro" id="IPR033479">
    <property type="entry name" value="dCache_1"/>
</dbReference>
<evidence type="ECO:0000256" key="9">
    <source>
        <dbReference type="PROSITE-ProRule" id="PRU00284"/>
    </source>
</evidence>
<feature type="domain" description="HAMP" evidence="13">
    <location>
        <begin position="319"/>
        <end position="373"/>
    </location>
</feature>
<feature type="region of interest" description="Disordered" evidence="10">
    <location>
        <begin position="628"/>
        <end position="650"/>
    </location>
</feature>
<evidence type="ECO:0000313" key="14">
    <source>
        <dbReference type="EMBL" id="AMJ99575.1"/>
    </source>
</evidence>
<accession>A0A126Q328</accession>
<dbReference type="PANTHER" id="PTHR32089:SF55">
    <property type="entry name" value="METHYL ACCEPTING SENSORY TRANSDUCER WITH CACHE_2 SMALL MOLECULE BINDING DOMAIN"/>
    <property type="match status" value="1"/>
</dbReference>
<evidence type="ECO:0000256" key="10">
    <source>
        <dbReference type="SAM" id="MobiDB-lite"/>
    </source>
</evidence>
<feature type="compositionally biased region" description="Low complexity" evidence="10">
    <location>
        <begin position="635"/>
        <end position="650"/>
    </location>
</feature>
<dbReference type="Gene3D" id="1.10.287.950">
    <property type="entry name" value="Methyl-accepting chemotaxis protein"/>
    <property type="match status" value="1"/>
</dbReference>
<dbReference type="Gene3D" id="3.30.450.20">
    <property type="entry name" value="PAS domain"/>
    <property type="match status" value="1"/>
</dbReference>
<feature type="domain" description="Methyl-accepting transducer" evidence="12">
    <location>
        <begin position="378"/>
        <end position="614"/>
    </location>
</feature>
<comment type="similarity">
    <text evidence="8">Belongs to the methyl-accepting chemotaxis (MCP) protein family.</text>
</comment>
<dbReference type="GO" id="GO:0007165">
    <property type="term" value="P:signal transduction"/>
    <property type="evidence" value="ECO:0007669"/>
    <property type="project" value="UniProtKB-KW"/>
</dbReference>
<keyword evidence="4 11" id="KW-0812">Transmembrane</keyword>
<dbReference type="PROSITE" id="PS50111">
    <property type="entry name" value="CHEMOTAXIS_TRANSDUC_2"/>
    <property type="match status" value="1"/>
</dbReference>
<evidence type="ECO:0000256" key="3">
    <source>
        <dbReference type="ARBA" id="ARBA00022500"/>
    </source>
</evidence>
<dbReference type="Proteomes" id="UP000063991">
    <property type="component" value="Chromosome"/>
</dbReference>
<evidence type="ECO:0000256" key="6">
    <source>
        <dbReference type="ARBA" id="ARBA00023136"/>
    </source>
</evidence>
<protein>
    <recommendedName>
        <fullName evidence="16">Methyl-accepting chemotaxis protein</fullName>
    </recommendedName>
</protein>
<dbReference type="Pfam" id="PF02743">
    <property type="entry name" value="dCache_1"/>
    <property type="match status" value="1"/>
</dbReference>
<evidence type="ECO:0000256" key="4">
    <source>
        <dbReference type="ARBA" id="ARBA00022692"/>
    </source>
</evidence>
<dbReference type="SMART" id="SM00283">
    <property type="entry name" value="MA"/>
    <property type="match status" value="1"/>
</dbReference>
<dbReference type="SMART" id="SM00304">
    <property type="entry name" value="HAMP"/>
    <property type="match status" value="1"/>
</dbReference>
<dbReference type="GO" id="GO:0006935">
    <property type="term" value="P:chemotaxis"/>
    <property type="evidence" value="ECO:0007669"/>
    <property type="project" value="UniProtKB-KW"/>
</dbReference>
<dbReference type="CDD" id="cd11386">
    <property type="entry name" value="MCP_signal"/>
    <property type="match status" value="1"/>
</dbReference>
<gene>
    <name evidence="14" type="ORF">AVL55_16280</name>
</gene>
<evidence type="ECO:0000259" key="13">
    <source>
        <dbReference type="PROSITE" id="PS50885"/>
    </source>
</evidence>
<keyword evidence="5 11" id="KW-1133">Transmembrane helix</keyword>
<dbReference type="Pfam" id="PF00672">
    <property type="entry name" value="HAMP"/>
    <property type="match status" value="1"/>
</dbReference>
<keyword evidence="3" id="KW-0145">Chemotaxis</keyword>
<evidence type="ECO:0000256" key="2">
    <source>
        <dbReference type="ARBA" id="ARBA00022475"/>
    </source>
</evidence>
<comment type="subcellular location">
    <subcellularLocation>
        <location evidence="1">Cell membrane</location>
        <topology evidence="1">Multi-pass membrane protein</topology>
    </subcellularLocation>
</comment>
<dbReference type="CDD" id="cd06225">
    <property type="entry name" value="HAMP"/>
    <property type="match status" value="1"/>
</dbReference>
<organism evidence="14 15">
    <name type="scientific">Alteromonas macleodii</name>
    <name type="common">Pseudoalteromonas macleodii</name>
    <dbReference type="NCBI Taxonomy" id="28108"/>
    <lineage>
        <taxon>Bacteria</taxon>
        <taxon>Pseudomonadati</taxon>
        <taxon>Pseudomonadota</taxon>
        <taxon>Gammaproteobacteria</taxon>
        <taxon>Alteromonadales</taxon>
        <taxon>Alteromonadaceae</taxon>
        <taxon>Alteromonas/Salinimonas group</taxon>
        <taxon>Alteromonas</taxon>
    </lineage>
</organism>
<dbReference type="FunFam" id="1.10.287.950:FF:000001">
    <property type="entry name" value="Methyl-accepting chemotaxis sensory transducer"/>
    <property type="match status" value="1"/>
</dbReference>
<dbReference type="AlphaFoldDB" id="A0A126Q328"/>
<evidence type="ECO:0000256" key="7">
    <source>
        <dbReference type="ARBA" id="ARBA00023224"/>
    </source>
</evidence>
<evidence type="ECO:0000256" key="1">
    <source>
        <dbReference type="ARBA" id="ARBA00004651"/>
    </source>
</evidence>
<dbReference type="Pfam" id="PF00015">
    <property type="entry name" value="MCPsignal"/>
    <property type="match status" value="1"/>
</dbReference>
<sequence length="650" mass="71578">MSSLLLLSLAIVVGAIFYFVAPKLSDIEKTVVRKEIEILSNRITVELAKIEAMSRSITQVVSKSESDEIDKILPLLLDQYGNSAVFGGGVWPLPFRRDESKDRFSSFYVRDSSNVLVESTFWNSQAATENYYDQGWFETARQQSPGRCEWWPAYADAGYEARTNCAMPIYKQGEFYGVSTIDLTLGFFNELTKALEIELEAEVLIIEGSGKLVSNLHSQDNDFVLKNLQTISQTPFVSALSDALPEISDSVDYYETVYDREGQARTIIVMPVANTPWYLAIDLPSQSLNVGTSSVIDTFLMLQIPMFSALIVLVIFAIGTLFRRVRHLVRSIEKLSSGNADLTMRLRIKNNDELDKISESINAFIQMLQELITDIVSGNQTTSRSIDGLNRQISKNSSLLDKQASETMVVVTAVNEMAVSADSVASIAAQSNEFVEQVNSNAQSTKGDLQSTKEIAHILSENVQVSMDTVLDLKSSAAEITQVLGVIGEIAEQTNLLALNAAIEAARAGEQGRGFAVVADEVRTLASRTHTSTLEINRMLETLQSGVDNVADAMERTKSSCEETMDKTAIAENKVDLVVTSVARIRELVSEIAIASKEQSHVANEVDSNMNSIKELVDLLVVNRQETGDTRDSLNDSSKSLSDLVSRFTV</sequence>
<dbReference type="SUPFAM" id="SSF58104">
    <property type="entry name" value="Methyl-accepting chemotaxis protein (MCP) signaling domain"/>
    <property type="match status" value="1"/>
</dbReference>
<dbReference type="GO" id="GO:0005886">
    <property type="term" value="C:plasma membrane"/>
    <property type="evidence" value="ECO:0007669"/>
    <property type="project" value="UniProtKB-SubCell"/>
</dbReference>
<name>A0A126Q328_ALTMA</name>
<evidence type="ECO:0000313" key="15">
    <source>
        <dbReference type="Proteomes" id="UP000063991"/>
    </source>
</evidence>